<sequence>MAKLAPAMPDILERLKESNRAINVKALKVLRYLLKSLEGQEVSRCTREVANEIIPLFDDVSSARCVPTSSITLMSSSTPNKHGSGVRCLYGADKMFLEGRQERIWRNIRKIGTTHDEELKFYDWCCNRAGDPRFCDKYGQKRPKISCNGQKPSGRERTAVSRQETSSSSESEELE</sequence>
<keyword evidence="2" id="KW-1185">Reference proteome</keyword>
<evidence type="ECO:0000313" key="1">
    <source>
        <dbReference type="EMBL" id="KAH8006265.1"/>
    </source>
</evidence>
<comment type="caution">
    <text evidence="1">The sequence shown here is derived from an EMBL/GenBank/DDBJ whole genome shotgun (WGS) entry which is preliminary data.</text>
</comment>
<name>A0ACB8FLV1_9SAUR</name>
<dbReference type="EMBL" id="CM037619">
    <property type="protein sequence ID" value="KAH8006265.1"/>
    <property type="molecule type" value="Genomic_DNA"/>
</dbReference>
<protein>
    <submittedName>
        <fullName evidence="1">Uncharacterized protein</fullName>
    </submittedName>
</protein>
<dbReference type="Proteomes" id="UP000827872">
    <property type="component" value="Linkage Group LG06"/>
</dbReference>
<organism evidence="1 2">
    <name type="scientific">Sphaerodactylus townsendi</name>
    <dbReference type="NCBI Taxonomy" id="933632"/>
    <lineage>
        <taxon>Eukaryota</taxon>
        <taxon>Metazoa</taxon>
        <taxon>Chordata</taxon>
        <taxon>Craniata</taxon>
        <taxon>Vertebrata</taxon>
        <taxon>Euteleostomi</taxon>
        <taxon>Lepidosauria</taxon>
        <taxon>Squamata</taxon>
        <taxon>Bifurcata</taxon>
        <taxon>Gekkota</taxon>
        <taxon>Sphaerodactylidae</taxon>
        <taxon>Sphaerodactylus</taxon>
    </lineage>
</organism>
<proteinExistence type="predicted"/>
<evidence type="ECO:0000313" key="2">
    <source>
        <dbReference type="Proteomes" id="UP000827872"/>
    </source>
</evidence>
<reference evidence="1" key="1">
    <citation type="submission" date="2021-08" db="EMBL/GenBank/DDBJ databases">
        <title>The first chromosome-level gecko genome reveals the dynamic sex chromosomes of Neotropical dwarf geckos (Sphaerodactylidae: Sphaerodactylus).</title>
        <authorList>
            <person name="Pinto B.J."/>
            <person name="Keating S.E."/>
            <person name="Gamble T."/>
        </authorList>
    </citation>
    <scope>NUCLEOTIDE SEQUENCE</scope>
    <source>
        <strain evidence="1">TG3544</strain>
    </source>
</reference>
<gene>
    <name evidence="1" type="ORF">K3G42_001261</name>
</gene>
<accession>A0ACB8FLV1</accession>